<accession>A0A915L9T2</accession>
<protein>
    <submittedName>
        <fullName evidence="2">Uncharacterized protein</fullName>
    </submittedName>
</protein>
<evidence type="ECO:0000313" key="1">
    <source>
        <dbReference type="Proteomes" id="UP000887565"/>
    </source>
</evidence>
<dbReference type="Proteomes" id="UP000887565">
    <property type="component" value="Unplaced"/>
</dbReference>
<organism evidence="1 2">
    <name type="scientific">Romanomermis culicivorax</name>
    <name type="common">Nematode worm</name>
    <dbReference type="NCBI Taxonomy" id="13658"/>
    <lineage>
        <taxon>Eukaryota</taxon>
        <taxon>Metazoa</taxon>
        <taxon>Ecdysozoa</taxon>
        <taxon>Nematoda</taxon>
        <taxon>Enoplea</taxon>
        <taxon>Dorylaimia</taxon>
        <taxon>Mermithida</taxon>
        <taxon>Mermithoidea</taxon>
        <taxon>Mermithidae</taxon>
        <taxon>Romanomermis</taxon>
    </lineage>
</organism>
<proteinExistence type="predicted"/>
<sequence>MWPGDGPRGTAVKVQLKQIFEQLMCYKAISGCLADQLCCCVDQESIKMTEIKNVYETKAVTLSCIKINIKPPPKEFREMTFSDVKRNRQLEKL</sequence>
<dbReference type="AlphaFoldDB" id="A0A915L9T2"/>
<keyword evidence="1" id="KW-1185">Reference proteome</keyword>
<evidence type="ECO:0000313" key="2">
    <source>
        <dbReference type="WBParaSite" id="nRc.2.0.1.t47587-RA"/>
    </source>
</evidence>
<reference evidence="2" key="1">
    <citation type="submission" date="2022-11" db="UniProtKB">
        <authorList>
            <consortium name="WormBaseParasite"/>
        </authorList>
    </citation>
    <scope>IDENTIFICATION</scope>
</reference>
<name>A0A915L9T2_ROMCU</name>
<dbReference type="WBParaSite" id="nRc.2.0.1.t47587-RA">
    <property type="protein sequence ID" value="nRc.2.0.1.t47587-RA"/>
    <property type="gene ID" value="nRc.2.0.1.g47587"/>
</dbReference>